<sequence length="65" mass="7349">MECRWSRTIACASGKCHCGKTESQKYYMAFALTLDCCRHHIDLGIFRSLQPALRLDVAIRTGNCP</sequence>
<dbReference type="EMBL" id="CP000708">
    <property type="protein sequence ID" value="ABQ61524.1"/>
    <property type="molecule type" value="Genomic_DNA"/>
</dbReference>
<evidence type="ECO:0000313" key="1">
    <source>
        <dbReference type="EMBL" id="ABQ61524.1"/>
    </source>
</evidence>
<protein>
    <submittedName>
        <fullName evidence="1">Uncharacterized protein</fullName>
    </submittedName>
</protein>
<proteinExistence type="predicted"/>
<organism evidence="1 2">
    <name type="scientific">Brucella ovis (strain ATCC 25840 / 63/290 / NCTC 10512)</name>
    <dbReference type="NCBI Taxonomy" id="444178"/>
    <lineage>
        <taxon>Bacteria</taxon>
        <taxon>Pseudomonadati</taxon>
        <taxon>Pseudomonadota</taxon>
        <taxon>Alphaproteobacteria</taxon>
        <taxon>Hyphomicrobiales</taxon>
        <taxon>Brucellaceae</taxon>
        <taxon>Brucella/Ochrobactrum group</taxon>
        <taxon>Brucella</taxon>
    </lineage>
</organism>
<dbReference type="HOGENOM" id="CLU_2841244_0_0_5"/>
<dbReference type="Proteomes" id="UP000006383">
    <property type="component" value="Chromosome I"/>
</dbReference>
<dbReference type="KEGG" id="bov:BOV_0777"/>
<evidence type="ECO:0000313" key="2">
    <source>
        <dbReference type="Proteomes" id="UP000006383"/>
    </source>
</evidence>
<accession>A0A0H3AS74</accession>
<name>A0A0H3AS74_BRUO2</name>
<gene>
    <name evidence="1" type="ordered locus">BOV_0777</name>
</gene>
<keyword evidence="2" id="KW-1185">Reference proteome</keyword>
<dbReference type="AlphaFoldDB" id="A0A0H3AS74"/>
<reference evidence="2" key="1">
    <citation type="journal article" date="2009" name="PLoS ONE">
        <title>Genome degradation in Brucella ovis corresponds with narrowing of its host range and tissue tropism.</title>
        <authorList>
            <person name="Tsolis R.M."/>
            <person name="Seshadri R."/>
            <person name="Santos R.L."/>
            <person name="Sangari F.J."/>
            <person name="Lobo J.M."/>
            <person name="de Jong M.F."/>
            <person name="Ren Q."/>
            <person name="Myers G."/>
            <person name="Brinkac L.M."/>
            <person name="Nelson W.C."/>
            <person name="Deboy R.T."/>
            <person name="Angiuoli S."/>
            <person name="Khouri H."/>
            <person name="Dimitrov G."/>
            <person name="Robinson J.R."/>
            <person name="Mulligan S."/>
            <person name="Walker R.L."/>
            <person name="Elzer P.E."/>
            <person name="Hassan K.A."/>
            <person name="Paulsen I.T."/>
        </authorList>
    </citation>
    <scope>NUCLEOTIDE SEQUENCE [LARGE SCALE GENOMIC DNA]</scope>
    <source>
        <strain evidence="2">ATCC 25840 / 63/290 / NCTC 10512</strain>
    </source>
</reference>